<organism evidence="1">
    <name type="scientific">Arundo donax</name>
    <name type="common">Giant reed</name>
    <name type="synonym">Donax arundinaceus</name>
    <dbReference type="NCBI Taxonomy" id="35708"/>
    <lineage>
        <taxon>Eukaryota</taxon>
        <taxon>Viridiplantae</taxon>
        <taxon>Streptophyta</taxon>
        <taxon>Embryophyta</taxon>
        <taxon>Tracheophyta</taxon>
        <taxon>Spermatophyta</taxon>
        <taxon>Magnoliopsida</taxon>
        <taxon>Liliopsida</taxon>
        <taxon>Poales</taxon>
        <taxon>Poaceae</taxon>
        <taxon>PACMAD clade</taxon>
        <taxon>Arundinoideae</taxon>
        <taxon>Arundineae</taxon>
        <taxon>Arundo</taxon>
    </lineage>
</organism>
<protein>
    <submittedName>
        <fullName evidence="1">Uncharacterized protein</fullName>
    </submittedName>
</protein>
<reference evidence="1" key="2">
    <citation type="journal article" date="2015" name="Data Brief">
        <title>Shoot transcriptome of the giant reed, Arundo donax.</title>
        <authorList>
            <person name="Barrero R.A."/>
            <person name="Guerrero F.D."/>
            <person name="Moolhuijzen P."/>
            <person name="Goolsby J.A."/>
            <person name="Tidwell J."/>
            <person name="Bellgard S.E."/>
            <person name="Bellgard M.I."/>
        </authorList>
    </citation>
    <scope>NUCLEOTIDE SEQUENCE</scope>
    <source>
        <tissue evidence="1">Shoot tissue taken approximately 20 cm above the soil surface</tissue>
    </source>
</reference>
<accession>A0A0A9AW83</accession>
<evidence type="ECO:0000313" key="1">
    <source>
        <dbReference type="EMBL" id="JAD53145.1"/>
    </source>
</evidence>
<dbReference type="EMBL" id="GBRH01244750">
    <property type="protein sequence ID" value="JAD53145.1"/>
    <property type="molecule type" value="Transcribed_RNA"/>
</dbReference>
<name>A0A0A9AW83_ARUDO</name>
<proteinExistence type="predicted"/>
<dbReference type="AlphaFoldDB" id="A0A0A9AW83"/>
<reference evidence="1" key="1">
    <citation type="submission" date="2014-09" db="EMBL/GenBank/DDBJ databases">
        <authorList>
            <person name="Magalhaes I.L.F."/>
            <person name="Oliveira U."/>
            <person name="Santos F.R."/>
            <person name="Vidigal T.H.D.A."/>
            <person name="Brescovit A.D."/>
            <person name="Santos A.J."/>
        </authorList>
    </citation>
    <scope>NUCLEOTIDE SEQUENCE</scope>
    <source>
        <tissue evidence="1">Shoot tissue taken approximately 20 cm above the soil surface</tissue>
    </source>
</reference>
<sequence length="34" mass="3754">MHLLVRSLKCPHRQQALPVRTLAASPPSPLPQLP</sequence>